<proteinExistence type="predicted"/>
<feature type="region of interest" description="Disordered" evidence="1">
    <location>
        <begin position="1"/>
        <end position="24"/>
    </location>
</feature>
<protein>
    <submittedName>
        <fullName evidence="2">Uncharacterized protein</fullName>
    </submittedName>
</protein>
<evidence type="ECO:0000313" key="2">
    <source>
        <dbReference type="EMBL" id="GEZ99100.1"/>
    </source>
</evidence>
<dbReference type="EMBL" id="BKCJ010352398">
    <property type="protein sequence ID" value="GEZ99100.1"/>
    <property type="molecule type" value="Genomic_DNA"/>
</dbReference>
<evidence type="ECO:0000256" key="1">
    <source>
        <dbReference type="SAM" id="MobiDB-lite"/>
    </source>
</evidence>
<organism evidence="2">
    <name type="scientific">Tanacetum cinerariifolium</name>
    <name type="common">Dalmatian daisy</name>
    <name type="synonym">Chrysanthemum cinerariifolium</name>
    <dbReference type="NCBI Taxonomy" id="118510"/>
    <lineage>
        <taxon>Eukaryota</taxon>
        <taxon>Viridiplantae</taxon>
        <taxon>Streptophyta</taxon>
        <taxon>Embryophyta</taxon>
        <taxon>Tracheophyta</taxon>
        <taxon>Spermatophyta</taxon>
        <taxon>Magnoliopsida</taxon>
        <taxon>eudicotyledons</taxon>
        <taxon>Gunneridae</taxon>
        <taxon>Pentapetalae</taxon>
        <taxon>asterids</taxon>
        <taxon>campanulids</taxon>
        <taxon>Asterales</taxon>
        <taxon>Asteraceae</taxon>
        <taxon>Asteroideae</taxon>
        <taxon>Anthemideae</taxon>
        <taxon>Anthemidinae</taxon>
        <taxon>Tanacetum</taxon>
    </lineage>
</organism>
<accession>A0A699IZD5</accession>
<reference evidence="2" key="1">
    <citation type="journal article" date="2019" name="Sci. Rep.">
        <title>Draft genome of Tanacetum cinerariifolium, the natural source of mosquito coil.</title>
        <authorList>
            <person name="Yamashiro T."/>
            <person name="Shiraishi A."/>
            <person name="Satake H."/>
            <person name="Nakayama K."/>
        </authorList>
    </citation>
    <scope>NUCLEOTIDE SEQUENCE</scope>
</reference>
<comment type="caution">
    <text evidence="2">The sequence shown here is derived from an EMBL/GenBank/DDBJ whole genome shotgun (WGS) entry which is preliminary data.</text>
</comment>
<dbReference type="AlphaFoldDB" id="A0A699IZD5"/>
<sequence length="89" mass="9960">KHSHRRQVPPSAGPGSPLSIVYDNEDSNERVVITRCKVISDASRSQSQTWSIFHGTAKASLANNHTANWRRLTYLGSHTQYPSWNKLTG</sequence>
<feature type="non-terminal residue" evidence="2">
    <location>
        <position position="1"/>
    </location>
</feature>
<name>A0A699IZD5_TANCI</name>
<gene>
    <name evidence="2" type="ORF">Tci_571073</name>
</gene>